<organism evidence="5">
    <name type="scientific">Manihot esculenta</name>
    <name type="common">Cassava</name>
    <name type="synonym">Jatropha manihot</name>
    <dbReference type="NCBI Taxonomy" id="3983"/>
    <lineage>
        <taxon>Eukaryota</taxon>
        <taxon>Viridiplantae</taxon>
        <taxon>Streptophyta</taxon>
        <taxon>Embryophyta</taxon>
        <taxon>Tracheophyta</taxon>
        <taxon>Spermatophyta</taxon>
        <taxon>Magnoliopsida</taxon>
        <taxon>eudicotyledons</taxon>
        <taxon>Gunneridae</taxon>
        <taxon>Pentapetalae</taxon>
        <taxon>rosids</taxon>
        <taxon>fabids</taxon>
        <taxon>Malpighiales</taxon>
        <taxon>Euphorbiaceae</taxon>
        <taxon>Crotonoideae</taxon>
        <taxon>Manihoteae</taxon>
        <taxon>Manihot</taxon>
    </lineage>
</organism>
<dbReference type="GO" id="GO:0016491">
    <property type="term" value="F:oxidoreductase activity"/>
    <property type="evidence" value="ECO:0007669"/>
    <property type="project" value="UniProtKB-KW"/>
</dbReference>
<feature type="region of interest" description="Disordered" evidence="3">
    <location>
        <begin position="30"/>
        <end position="62"/>
    </location>
</feature>
<sequence>MKKFGLLICCISLMIIFSLFSVSNAQEKEKEAEASAPGGEASAPGPGGEASAPSGKEASAPDASGIGAATARLFLKHGAKVIVADVQDDLGHSLCQELGSEEIITYAHCDVTRDSQVHNAVDLAVSKYGKLDIMYSNAGLPANMDGILSSDNEEFKRVLDVNVFGGFLAAKHAARVMIPAKKGSIIFTASNLSVTCFQCAHAYIASKHAVVGLAKNLCVELGQYGIRVNCVSPYAVVTPLLKSGLGLTGMENEKIQEAVSAAGNLKQAVLKAEDIAEAALYLGSDESKYVSGLNLVVDGGYNLTNPSIEMAIKRLHSS</sequence>
<keyword evidence="4" id="KW-0732">Signal</keyword>
<evidence type="ECO:0000256" key="2">
    <source>
        <dbReference type="ARBA" id="ARBA00023002"/>
    </source>
</evidence>
<dbReference type="InterPro" id="IPR002347">
    <property type="entry name" value="SDR_fam"/>
</dbReference>
<dbReference type="EMBL" id="CM004393">
    <property type="protein sequence ID" value="OAY45329.1"/>
    <property type="molecule type" value="Genomic_DNA"/>
</dbReference>
<dbReference type="FunFam" id="3.40.50.720:FF:000084">
    <property type="entry name" value="Short-chain dehydrogenase reductase"/>
    <property type="match status" value="1"/>
</dbReference>
<feature type="chain" id="PRO_5013107338" evidence="4">
    <location>
        <begin position="26"/>
        <end position="318"/>
    </location>
</feature>
<dbReference type="STRING" id="3983.A0A2C9VK93"/>
<accession>A0A2C9VK93</accession>
<dbReference type="PANTHER" id="PTHR43180:SF75">
    <property type="entry name" value="SECOISOLARICIRESINOL DEHYDROGENASE"/>
    <property type="match status" value="1"/>
</dbReference>
<name>A0A2C9VK93_MANES</name>
<gene>
    <name evidence="5" type="ORF">MANES_07G051300</name>
</gene>
<feature type="compositionally biased region" description="Low complexity" evidence="3">
    <location>
        <begin position="34"/>
        <end position="56"/>
    </location>
</feature>
<keyword evidence="2" id="KW-0560">Oxidoreductase</keyword>
<feature type="signal peptide" evidence="4">
    <location>
        <begin position="1"/>
        <end position="25"/>
    </location>
</feature>
<evidence type="ECO:0000256" key="4">
    <source>
        <dbReference type="SAM" id="SignalP"/>
    </source>
</evidence>
<dbReference type="Pfam" id="PF13561">
    <property type="entry name" value="adh_short_C2"/>
    <property type="match status" value="1"/>
</dbReference>
<dbReference type="PANTHER" id="PTHR43180">
    <property type="entry name" value="3-OXOACYL-(ACYL-CARRIER-PROTEIN) REDUCTASE (AFU_ORTHOLOGUE AFUA_6G11210)"/>
    <property type="match status" value="1"/>
</dbReference>
<protein>
    <submittedName>
        <fullName evidence="5">Uncharacterized protein</fullName>
    </submittedName>
</protein>
<evidence type="ECO:0000313" key="5">
    <source>
        <dbReference type="EMBL" id="OAY45329.1"/>
    </source>
</evidence>
<dbReference type="PRINTS" id="PR00080">
    <property type="entry name" value="SDRFAMILY"/>
</dbReference>
<dbReference type="SUPFAM" id="SSF51735">
    <property type="entry name" value="NAD(P)-binding Rossmann-fold domains"/>
    <property type="match status" value="1"/>
</dbReference>
<dbReference type="Gene3D" id="3.40.50.720">
    <property type="entry name" value="NAD(P)-binding Rossmann-like Domain"/>
    <property type="match status" value="1"/>
</dbReference>
<comment type="similarity">
    <text evidence="1">Belongs to the short-chain dehydrogenases/reductases (SDR) family.</text>
</comment>
<dbReference type="InterPro" id="IPR036291">
    <property type="entry name" value="NAD(P)-bd_dom_sf"/>
</dbReference>
<proteinExistence type="inferred from homology"/>
<evidence type="ECO:0000256" key="3">
    <source>
        <dbReference type="SAM" id="MobiDB-lite"/>
    </source>
</evidence>
<evidence type="ECO:0000256" key="1">
    <source>
        <dbReference type="ARBA" id="ARBA00006484"/>
    </source>
</evidence>
<dbReference type="AlphaFoldDB" id="A0A2C9VK93"/>
<dbReference type="PRINTS" id="PR00081">
    <property type="entry name" value="GDHRDH"/>
</dbReference>
<reference evidence="5" key="1">
    <citation type="submission" date="2016-02" db="EMBL/GenBank/DDBJ databases">
        <title>WGS assembly of Manihot esculenta.</title>
        <authorList>
            <person name="Bredeson J.V."/>
            <person name="Prochnik S.E."/>
            <person name="Lyons J.B."/>
            <person name="Schmutz J."/>
            <person name="Grimwood J."/>
            <person name="Vrebalov J."/>
            <person name="Bart R.S."/>
            <person name="Amuge T."/>
            <person name="Ferguson M.E."/>
            <person name="Green R."/>
            <person name="Putnam N."/>
            <person name="Stites J."/>
            <person name="Rounsley S."/>
            <person name="Rokhsar D.S."/>
        </authorList>
    </citation>
    <scope>NUCLEOTIDE SEQUENCE [LARGE SCALE GENOMIC DNA]</scope>
    <source>
        <tissue evidence="5">Leaf</tissue>
    </source>
</reference>